<proteinExistence type="predicted"/>
<organism evidence="1 2">
    <name type="scientific">Rufibacter radiotolerans</name>
    <dbReference type="NCBI Taxonomy" id="1379910"/>
    <lineage>
        <taxon>Bacteria</taxon>
        <taxon>Pseudomonadati</taxon>
        <taxon>Bacteroidota</taxon>
        <taxon>Cytophagia</taxon>
        <taxon>Cytophagales</taxon>
        <taxon>Hymenobacteraceae</taxon>
        <taxon>Rufibacter</taxon>
    </lineage>
</organism>
<gene>
    <name evidence="1" type="ORF">TH63_16625</name>
</gene>
<evidence type="ECO:0008006" key="3">
    <source>
        <dbReference type="Google" id="ProtNLM"/>
    </source>
</evidence>
<dbReference type="Proteomes" id="UP000036458">
    <property type="component" value="Chromosome"/>
</dbReference>
<dbReference type="KEGG" id="ruf:TH63_16625"/>
<protein>
    <recommendedName>
        <fullName evidence="3">YD repeat-containing protein</fullName>
    </recommendedName>
</protein>
<dbReference type="EMBL" id="CP010777">
    <property type="protein sequence ID" value="AKQ46890.1"/>
    <property type="molecule type" value="Genomic_DNA"/>
</dbReference>
<reference evidence="1 2" key="1">
    <citation type="submission" date="2015-01" db="EMBL/GenBank/DDBJ databases">
        <title>Rufibacter sp./DG31D/ whole genome sequencing.</title>
        <authorList>
            <person name="Kim M.K."/>
            <person name="Srinivasan S."/>
            <person name="Lee J.-J."/>
        </authorList>
    </citation>
    <scope>NUCLEOTIDE SEQUENCE [LARGE SCALE GENOMIC DNA]</scope>
    <source>
        <strain evidence="1 2">DG31D</strain>
    </source>
</reference>
<sequence>MEMKTKYYFSGTTLTQTYEYNEVGKLKQLKDKSSNGVSMVIIYTYNEKGLLISDTWRGSLGKKAYTTHYIINKK</sequence>
<dbReference type="STRING" id="1379910.TH63_16625"/>
<dbReference type="PATRIC" id="fig|1379910.4.peg.3625"/>
<dbReference type="AlphaFoldDB" id="A0A0H4VM29"/>
<name>A0A0H4VM29_9BACT</name>
<accession>A0A0H4VM29</accession>
<keyword evidence="2" id="KW-1185">Reference proteome</keyword>
<evidence type="ECO:0000313" key="1">
    <source>
        <dbReference type="EMBL" id="AKQ46890.1"/>
    </source>
</evidence>
<evidence type="ECO:0000313" key="2">
    <source>
        <dbReference type="Proteomes" id="UP000036458"/>
    </source>
</evidence>